<dbReference type="AlphaFoldDB" id="A0A840KAW3"/>
<evidence type="ECO:0000313" key="2">
    <source>
        <dbReference type="Proteomes" id="UP000592180"/>
    </source>
</evidence>
<protein>
    <submittedName>
        <fullName evidence="1">Uncharacterized protein</fullName>
    </submittedName>
</protein>
<gene>
    <name evidence="1" type="ORF">HNP38_000012</name>
</gene>
<proteinExistence type="predicted"/>
<name>A0A840KAW3_9FLAO</name>
<comment type="caution">
    <text evidence="1">The sequence shown here is derived from an EMBL/GenBank/DDBJ whole genome shotgun (WGS) entry which is preliminary data.</text>
</comment>
<dbReference type="EMBL" id="JACHLE010000001">
    <property type="protein sequence ID" value="MBB4804740.1"/>
    <property type="molecule type" value="Genomic_DNA"/>
</dbReference>
<keyword evidence="2" id="KW-1185">Reference proteome</keyword>
<reference evidence="1 2" key="1">
    <citation type="submission" date="2020-08" db="EMBL/GenBank/DDBJ databases">
        <title>Functional genomics of gut bacteria from endangered species of beetles.</title>
        <authorList>
            <person name="Carlos-Shanley C."/>
        </authorList>
    </citation>
    <scope>NUCLEOTIDE SEQUENCE [LARGE SCALE GENOMIC DNA]</scope>
    <source>
        <strain evidence="1 2">S00151</strain>
    </source>
</reference>
<sequence length="201" mass="23794">MALEMNVIRDFEIENQKFRSCFSLTGGDLEPPKQWTNVTGSFKVDAISQHDNSENTILNINLPDSFLLERMEYDRILDNHNDSWKYSPYPLVPPGKDYFLIWNFLNRDMYVLNGSEMLGLVHLDRIGGNRTIEEYKFVESEYLILRLREYGFDDYWRDCIVLLNFDAEKSGLKFNIFIADTYDFYDLDQISSETIKEIFKN</sequence>
<evidence type="ECO:0000313" key="1">
    <source>
        <dbReference type="EMBL" id="MBB4804740.1"/>
    </source>
</evidence>
<organism evidence="1 2">
    <name type="scientific">Chryseobacterium defluvii</name>
    <dbReference type="NCBI Taxonomy" id="160396"/>
    <lineage>
        <taxon>Bacteria</taxon>
        <taxon>Pseudomonadati</taxon>
        <taxon>Bacteroidota</taxon>
        <taxon>Flavobacteriia</taxon>
        <taxon>Flavobacteriales</taxon>
        <taxon>Weeksellaceae</taxon>
        <taxon>Chryseobacterium group</taxon>
        <taxon>Chryseobacterium</taxon>
    </lineage>
</organism>
<accession>A0A840KAW3</accession>
<dbReference type="Proteomes" id="UP000592180">
    <property type="component" value="Unassembled WGS sequence"/>
</dbReference>
<dbReference type="RefSeq" id="WP_184182571.1">
    <property type="nucleotide sequence ID" value="NZ_JACHLE010000001.1"/>
</dbReference>